<name>A0A916J0A0_9PROT</name>
<dbReference type="RefSeq" id="WP_220634402.1">
    <property type="nucleotide sequence ID" value="NZ_CAJQUM010000001.1"/>
</dbReference>
<dbReference type="AlphaFoldDB" id="A0A916J0A0"/>
<evidence type="ECO:0000313" key="11">
    <source>
        <dbReference type="Proteomes" id="UP000742786"/>
    </source>
</evidence>
<accession>A0A916J0A0</accession>
<dbReference type="EMBL" id="CAJQUM010000001">
    <property type="protein sequence ID" value="CAG4882315.1"/>
    <property type="molecule type" value="Genomic_DNA"/>
</dbReference>
<dbReference type="Pfam" id="PF02770">
    <property type="entry name" value="Acyl-CoA_dh_M"/>
    <property type="match status" value="1"/>
</dbReference>
<dbReference type="InterPro" id="IPR037069">
    <property type="entry name" value="AcylCoA_DH/ox_N_sf"/>
</dbReference>
<dbReference type="GO" id="GO:0003995">
    <property type="term" value="F:acyl-CoA dehydrogenase activity"/>
    <property type="evidence" value="ECO:0007669"/>
    <property type="project" value="TreeGrafter"/>
</dbReference>
<evidence type="ECO:0000256" key="6">
    <source>
        <dbReference type="RuleBase" id="RU362125"/>
    </source>
</evidence>
<feature type="domain" description="Acyl-CoA dehydrogenase/oxidase C-terminal" evidence="7">
    <location>
        <begin position="230"/>
        <end position="375"/>
    </location>
</feature>
<dbReference type="InterPro" id="IPR006091">
    <property type="entry name" value="Acyl-CoA_Oxase/DH_mid-dom"/>
</dbReference>
<keyword evidence="11" id="KW-1185">Reference proteome</keyword>
<dbReference type="InterPro" id="IPR009100">
    <property type="entry name" value="AcylCoA_DH/oxidase_NM_dom_sf"/>
</dbReference>
<dbReference type="EC" id="1.3.99.-" evidence="10"/>
<dbReference type="Pfam" id="PF00441">
    <property type="entry name" value="Acyl-CoA_dh_1"/>
    <property type="match status" value="1"/>
</dbReference>
<gene>
    <name evidence="10" type="ORF">GTOL_10197</name>
</gene>
<dbReference type="Proteomes" id="UP000742786">
    <property type="component" value="Unassembled WGS sequence"/>
</dbReference>
<evidence type="ECO:0000259" key="7">
    <source>
        <dbReference type="Pfam" id="PF00441"/>
    </source>
</evidence>
<dbReference type="Gene3D" id="1.20.140.10">
    <property type="entry name" value="Butyryl-CoA Dehydrogenase, subunit A, domain 3"/>
    <property type="match status" value="1"/>
</dbReference>
<evidence type="ECO:0000259" key="8">
    <source>
        <dbReference type="Pfam" id="PF02770"/>
    </source>
</evidence>
<evidence type="ECO:0000256" key="5">
    <source>
        <dbReference type="ARBA" id="ARBA00023002"/>
    </source>
</evidence>
<evidence type="ECO:0000256" key="4">
    <source>
        <dbReference type="ARBA" id="ARBA00022827"/>
    </source>
</evidence>
<dbReference type="PANTHER" id="PTHR43884:SF12">
    <property type="entry name" value="ISOVALERYL-COA DEHYDROGENASE, MITOCHONDRIAL-RELATED"/>
    <property type="match status" value="1"/>
</dbReference>
<comment type="caution">
    <text evidence="10">The sequence shown here is derived from an EMBL/GenBank/DDBJ whole genome shotgun (WGS) entry which is preliminary data.</text>
</comment>
<dbReference type="InterPro" id="IPR009075">
    <property type="entry name" value="AcylCo_DH/oxidase_C"/>
</dbReference>
<dbReference type="InterPro" id="IPR013786">
    <property type="entry name" value="AcylCoA_DH/ox_N"/>
</dbReference>
<reference evidence="10" key="1">
    <citation type="submission" date="2021-04" db="EMBL/GenBank/DDBJ databases">
        <authorList>
            <person name="Hornung B."/>
        </authorList>
    </citation>
    <scope>NUCLEOTIDE SEQUENCE</scope>
    <source>
        <strain evidence="10">G5G6</strain>
    </source>
</reference>
<proteinExistence type="inferred from homology"/>
<dbReference type="Gene3D" id="2.40.110.10">
    <property type="entry name" value="Butyryl-CoA Dehydrogenase, subunit A, domain 2"/>
    <property type="match status" value="1"/>
</dbReference>
<comment type="similarity">
    <text evidence="2 6">Belongs to the acyl-CoA dehydrogenase family.</text>
</comment>
<dbReference type="SUPFAM" id="SSF56645">
    <property type="entry name" value="Acyl-CoA dehydrogenase NM domain-like"/>
    <property type="match status" value="1"/>
</dbReference>
<evidence type="ECO:0000259" key="9">
    <source>
        <dbReference type="Pfam" id="PF02771"/>
    </source>
</evidence>
<evidence type="ECO:0000256" key="3">
    <source>
        <dbReference type="ARBA" id="ARBA00022630"/>
    </source>
</evidence>
<organism evidence="10 11">
    <name type="scientific">Georgfuchsia toluolica</name>
    <dbReference type="NCBI Taxonomy" id="424218"/>
    <lineage>
        <taxon>Bacteria</taxon>
        <taxon>Pseudomonadati</taxon>
        <taxon>Pseudomonadota</taxon>
        <taxon>Betaproteobacteria</taxon>
        <taxon>Nitrosomonadales</taxon>
        <taxon>Sterolibacteriaceae</taxon>
        <taxon>Georgfuchsia</taxon>
    </lineage>
</organism>
<dbReference type="InterPro" id="IPR046373">
    <property type="entry name" value="Acyl-CoA_Oxase/DH_mid-dom_sf"/>
</dbReference>
<dbReference type="PIRSF" id="PIRSF016578">
    <property type="entry name" value="HsaA"/>
    <property type="match status" value="1"/>
</dbReference>
<evidence type="ECO:0000256" key="1">
    <source>
        <dbReference type="ARBA" id="ARBA00001974"/>
    </source>
</evidence>
<keyword evidence="3 6" id="KW-0285">Flavoprotein</keyword>
<comment type="cofactor">
    <cofactor evidence="1 6">
        <name>FAD</name>
        <dbReference type="ChEBI" id="CHEBI:57692"/>
    </cofactor>
</comment>
<dbReference type="InterPro" id="IPR036250">
    <property type="entry name" value="AcylCo_DH-like_C"/>
</dbReference>
<dbReference type="GO" id="GO:0050660">
    <property type="term" value="F:flavin adenine dinucleotide binding"/>
    <property type="evidence" value="ECO:0007669"/>
    <property type="project" value="InterPro"/>
</dbReference>
<feature type="domain" description="Acyl-CoA oxidase/dehydrogenase middle" evidence="8">
    <location>
        <begin position="122"/>
        <end position="218"/>
    </location>
</feature>
<keyword evidence="5 6" id="KW-0560">Oxidoreductase</keyword>
<dbReference type="PANTHER" id="PTHR43884">
    <property type="entry name" value="ACYL-COA DEHYDROGENASE"/>
    <property type="match status" value="1"/>
</dbReference>
<sequence length="385" mass="42047">MDFDLTDEQELMRDSVAKLMSSHAPLEKIHEWDVQRTFPYEVYSAWVDAGLLQLPFPVEYGGLGGSAIDIALVVDELSRVSTDLCMVYSSAVFCGLNILRKGSEEQKAYWLPRVMDGRNKFAISISEPGAGSDVGAMKTFATQHQQGYVINGQKLWNTGAGLKDCVLSVYLKTDRSVSYRQGMSMLLIDNDAPGVNLRKLDMLGRRCAGTYEVFFSDVLVPSDRLVGGQGGGWDCLMSGLQLERAVSAASSCGGAQAVVDLVRSYAQERVQFGQPIGTFQAIGHTIASMQTEVDAARLMTMKAAWMVSKGRDALREITEAKLLASETYAKVANQGVHIMGAFGLNAEYPMERYFRDSRSATIAAGTSETLRNLIAGLMGLKKPKE</sequence>
<protein>
    <submittedName>
        <fullName evidence="10">Acyl-CoA dehydrogenase YngJ</fullName>
        <ecNumber evidence="10">1.3.99.-</ecNumber>
    </submittedName>
</protein>
<dbReference type="Gene3D" id="1.10.540.10">
    <property type="entry name" value="Acyl-CoA dehydrogenase/oxidase, N-terminal domain"/>
    <property type="match status" value="1"/>
</dbReference>
<keyword evidence="4 6" id="KW-0274">FAD</keyword>
<evidence type="ECO:0000313" key="10">
    <source>
        <dbReference type="EMBL" id="CAG4882315.1"/>
    </source>
</evidence>
<evidence type="ECO:0000256" key="2">
    <source>
        <dbReference type="ARBA" id="ARBA00009347"/>
    </source>
</evidence>
<dbReference type="Pfam" id="PF02771">
    <property type="entry name" value="Acyl-CoA_dh_N"/>
    <property type="match status" value="1"/>
</dbReference>
<feature type="domain" description="Acyl-CoA dehydrogenase/oxidase N-terminal" evidence="9">
    <location>
        <begin position="6"/>
        <end position="117"/>
    </location>
</feature>
<dbReference type="FunFam" id="1.20.140.10:FF:000001">
    <property type="entry name" value="Acyl-CoA dehydrogenase"/>
    <property type="match status" value="1"/>
</dbReference>
<dbReference type="SUPFAM" id="SSF47203">
    <property type="entry name" value="Acyl-CoA dehydrogenase C-terminal domain-like"/>
    <property type="match status" value="1"/>
</dbReference>